<dbReference type="Gene3D" id="1.10.510.40">
    <property type="match status" value="1"/>
</dbReference>
<evidence type="ECO:0000256" key="1">
    <source>
        <dbReference type="ARBA" id="ARBA00007832"/>
    </source>
</evidence>
<dbReference type="InterPro" id="IPR037455">
    <property type="entry name" value="LucA/IucC-like"/>
</dbReference>
<dbReference type="GO" id="GO:0019290">
    <property type="term" value="P:siderophore biosynthetic process"/>
    <property type="evidence" value="ECO:0007669"/>
    <property type="project" value="InterPro"/>
</dbReference>
<evidence type="ECO:0000313" key="5">
    <source>
        <dbReference type="Proteomes" id="UP000054725"/>
    </source>
</evidence>
<comment type="similarity">
    <text evidence="1">Belongs to the IucA/IucC family.</text>
</comment>
<reference evidence="4 5" key="1">
    <citation type="submission" date="2015-11" db="EMBL/GenBank/DDBJ databases">
        <title>Genomic analysis of 38 Legionella species identifies large and diverse effector repertoires.</title>
        <authorList>
            <person name="Burstein D."/>
            <person name="Amaro F."/>
            <person name="Zusman T."/>
            <person name="Lifshitz Z."/>
            <person name="Cohen O."/>
            <person name="Gilbert J.A."/>
            <person name="Pupko T."/>
            <person name="Shuman H.A."/>
            <person name="Segal G."/>
        </authorList>
    </citation>
    <scope>NUCLEOTIDE SEQUENCE [LARGE SCALE GENOMIC DNA]</scope>
    <source>
        <strain evidence="4 5">ATCC 49506</strain>
    </source>
</reference>
<proteinExistence type="inferred from homology"/>
<dbReference type="Pfam" id="PF06276">
    <property type="entry name" value="FhuF"/>
    <property type="match status" value="1"/>
</dbReference>
<dbReference type="GO" id="GO:0016881">
    <property type="term" value="F:acid-amino acid ligase activity"/>
    <property type="evidence" value="ECO:0007669"/>
    <property type="project" value="UniProtKB-ARBA"/>
</dbReference>
<protein>
    <submittedName>
        <fullName evidence="4">FrgA protein</fullName>
    </submittedName>
</protein>
<dbReference type="InterPro" id="IPR007310">
    <property type="entry name" value="Aerobactin_biosyn_IucA/IucC_N"/>
</dbReference>
<organism evidence="4 5">
    <name type="scientific">Legionella nautarum</name>
    <dbReference type="NCBI Taxonomy" id="45070"/>
    <lineage>
        <taxon>Bacteria</taxon>
        <taxon>Pseudomonadati</taxon>
        <taxon>Pseudomonadota</taxon>
        <taxon>Gammaproteobacteria</taxon>
        <taxon>Legionellales</taxon>
        <taxon>Legionellaceae</taxon>
        <taxon>Legionella</taxon>
    </lineage>
</organism>
<feature type="domain" description="Aerobactin siderophore biosynthesis IucA/IucC N-terminal" evidence="2">
    <location>
        <begin position="140"/>
        <end position="370"/>
    </location>
</feature>
<dbReference type="Proteomes" id="UP000054725">
    <property type="component" value="Unassembled WGS sequence"/>
</dbReference>
<dbReference type="PANTHER" id="PTHR34384">
    <property type="entry name" value="L-2,3-DIAMINOPROPANOATE--CITRATE LIGASE"/>
    <property type="match status" value="1"/>
</dbReference>
<evidence type="ECO:0000313" key="4">
    <source>
        <dbReference type="EMBL" id="KTD33089.1"/>
    </source>
</evidence>
<evidence type="ECO:0000259" key="3">
    <source>
        <dbReference type="Pfam" id="PF06276"/>
    </source>
</evidence>
<comment type="caution">
    <text evidence="4">The sequence shown here is derived from an EMBL/GenBank/DDBJ whole genome shotgun (WGS) entry which is preliminary data.</text>
</comment>
<dbReference type="Pfam" id="PF04183">
    <property type="entry name" value="IucA_IucC"/>
    <property type="match status" value="1"/>
</dbReference>
<sequence length="565" mass="65003">MALAYGGFQGLNHQLRFLLFELGIGLPQHSIDSFISTAHRQCLQQLRQIAVIEGLSDVLLPSHHVYDFLAQLQKQLKQENPASLFFNWQVLHEEIEAAIANEAMAQVYRQRWQRELKRQIGTERNFWEWLCKDNNAHEAFELLEQWGCIGFTYYPGLKAKLGFSRREVLQYSPEFNAQLSLHWCAIDKAAANTDAGKLGYQELIKRQFSEEYKLWQEKLRFKQQNPDNFYPLPVHPWQWRNQLQHSFASLLDNKQLILLPHHQSVKPSLAISSMMPQAKNASYLNLSLDLDGCQPIASMANYSKELNQLLEKHQHYQKSLLIVEKLAELTVDGNAIPSYQQKQLAVALSENPNQKIQEGQRLVPLAALFADSPSSEAPLLLEIIAASNLCPLSYFQQYCQKLLEGQLHLLLQYGLALAGDWQTTLILIHENQPQAIVFRGFNQLAICQQPIYQQQRLGALSSMTTSTLKEVCQQFIQTNLQNNLSLWINCLSRSYGLEPLKLWQVVACTIKSNFARLTRGIPAEVSAFQYEQLMSAPREHICFLSMKLQRKQQKIHQLVPNFLDY</sequence>
<dbReference type="AlphaFoldDB" id="A0A0W0WLB5"/>
<dbReference type="OrthoDB" id="495728at2"/>
<feature type="domain" description="Aerobactin siderophore biosynthesis IucA/IucC-like C-terminal" evidence="3">
    <location>
        <begin position="394"/>
        <end position="553"/>
    </location>
</feature>
<dbReference type="PANTHER" id="PTHR34384:SF5">
    <property type="entry name" value="L-2,3-DIAMINOPROPANOATE--CITRATE LIGASE"/>
    <property type="match status" value="1"/>
</dbReference>
<name>A0A0W0WLB5_9GAMM</name>
<gene>
    <name evidence="4" type="primary">frgA</name>
    <name evidence="4" type="ORF">Lnau_2737</name>
</gene>
<dbReference type="InterPro" id="IPR022770">
    <property type="entry name" value="IucA/IucC-like_C"/>
</dbReference>
<dbReference type="RefSeq" id="WP_058505708.1">
    <property type="nucleotide sequence ID" value="NZ_CAAAIF010000003.1"/>
</dbReference>
<keyword evidence="5" id="KW-1185">Reference proteome</keyword>
<dbReference type="PATRIC" id="fig|45070.6.peg.2890"/>
<dbReference type="EMBL" id="LNYO01000024">
    <property type="protein sequence ID" value="KTD33089.1"/>
    <property type="molecule type" value="Genomic_DNA"/>
</dbReference>
<accession>A0A0W0WLB5</accession>
<evidence type="ECO:0000259" key="2">
    <source>
        <dbReference type="Pfam" id="PF04183"/>
    </source>
</evidence>
<dbReference type="STRING" id="45070.Lnau_2737"/>